<feature type="compositionally biased region" description="Low complexity" evidence="1">
    <location>
        <begin position="145"/>
        <end position="156"/>
    </location>
</feature>
<feature type="region of interest" description="Disordered" evidence="1">
    <location>
        <begin position="138"/>
        <end position="220"/>
    </location>
</feature>
<gene>
    <name evidence="2" type="ORF">CVT25_002597</name>
</gene>
<proteinExistence type="predicted"/>
<dbReference type="EMBL" id="NHYD01000826">
    <property type="protein sequence ID" value="PPQ93170.1"/>
    <property type="molecule type" value="Genomic_DNA"/>
</dbReference>
<evidence type="ECO:0000313" key="2">
    <source>
        <dbReference type="EMBL" id="PPQ93170.1"/>
    </source>
</evidence>
<protein>
    <submittedName>
        <fullName evidence="2">Uncharacterized protein</fullName>
    </submittedName>
</protein>
<sequence length="220" mass="24322">MSIKYHSASPDRKVTGPKHHIYPNTSPPKRYYYGAPTPEMTPESSVASESLEVSQAKAPPPLDLPLELSLTRSQDSNHGSPIVSSSPSTESSTSSSEALSSTNQHPDLTSHSTRVPSHKTLRQLLVFGPGHALPFSIQEEEEVETSASSYSTSSKPRSTRQKKIFAASSLTVESQSRRSNVSEKPSKERSFKKRRSFRKRMRRIFGGGRDSFKGGDRIQF</sequence>
<dbReference type="OrthoDB" id="10606847at2759"/>
<organism evidence="2 3">
    <name type="scientific">Psilocybe cyanescens</name>
    <dbReference type="NCBI Taxonomy" id="93625"/>
    <lineage>
        <taxon>Eukaryota</taxon>
        <taxon>Fungi</taxon>
        <taxon>Dikarya</taxon>
        <taxon>Basidiomycota</taxon>
        <taxon>Agaricomycotina</taxon>
        <taxon>Agaricomycetes</taxon>
        <taxon>Agaricomycetidae</taxon>
        <taxon>Agaricales</taxon>
        <taxon>Agaricineae</taxon>
        <taxon>Strophariaceae</taxon>
        <taxon>Psilocybe</taxon>
    </lineage>
</organism>
<reference evidence="2 3" key="1">
    <citation type="journal article" date="2018" name="Evol. Lett.">
        <title>Horizontal gene cluster transfer increased hallucinogenic mushroom diversity.</title>
        <authorList>
            <person name="Reynolds H.T."/>
            <person name="Vijayakumar V."/>
            <person name="Gluck-Thaler E."/>
            <person name="Korotkin H.B."/>
            <person name="Matheny P.B."/>
            <person name="Slot J.C."/>
        </authorList>
    </citation>
    <scope>NUCLEOTIDE SEQUENCE [LARGE SCALE GENOMIC DNA]</scope>
    <source>
        <strain evidence="2 3">2631</strain>
    </source>
</reference>
<feature type="compositionally biased region" description="Basic and acidic residues" evidence="1">
    <location>
        <begin position="210"/>
        <end position="220"/>
    </location>
</feature>
<evidence type="ECO:0000313" key="3">
    <source>
        <dbReference type="Proteomes" id="UP000283269"/>
    </source>
</evidence>
<evidence type="ECO:0000256" key="1">
    <source>
        <dbReference type="SAM" id="MobiDB-lite"/>
    </source>
</evidence>
<dbReference type="Proteomes" id="UP000283269">
    <property type="component" value="Unassembled WGS sequence"/>
</dbReference>
<feature type="compositionally biased region" description="Polar residues" evidence="1">
    <location>
        <begin position="168"/>
        <end position="179"/>
    </location>
</feature>
<name>A0A409XR18_PSICY</name>
<comment type="caution">
    <text evidence="2">The sequence shown here is derived from an EMBL/GenBank/DDBJ whole genome shotgun (WGS) entry which is preliminary data.</text>
</comment>
<feature type="compositionally biased region" description="Low complexity" evidence="1">
    <location>
        <begin position="84"/>
        <end position="102"/>
    </location>
</feature>
<feature type="compositionally biased region" description="Basic residues" evidence="1">
    <location>
        <begin position="190"/>
        <end position="203"/>
    </location>
</feature>
<feature type="compositionally biased region" description="Polar residues" evidence="1">
    <location>
        <begin position="103"/>
        <end position="115"/>
    </location>
</feature>
<keyword evidence="3" id="KW-1185">Reference proteome</keyword>
<dbReference type="InParanoid" id="A0A409XR18"/>
<feature type="region of interest" description="Disordered" evidence="1">
    <location>
        <begin position="1"/>
        <end position="116"/>
    </location>
</feature>
<dbReference type="AlphaFoldDB" id="A0A409XR18"/>
<feature type="compositionally biased region" description="Low complexity" evidence="1">
    <location>
        <begin position="43"/>
        <end position="54"/>
    </location>
</feature>
<feature type="compositionally biased region" description="Basic and acidic residues" evidence="1">
    <location>
        <begin position="180"/>
        <end position="189"/>
    </location>
</feature>
<accession>A0A409XR18</accession>
<feature type="compositionally biased region" description="Polar residues" evidence="1">
    <location>
        <begin position="71"/>
        <end position="83"/>
    </location>
</feature>